<dbReference type="GO" id="GO:0043856">
    <property type="term" value="F:anti-sigma factor antagonist activity"/>
    <property type="evidence" value="ECO:0007669"/>
    <property type="project" value="InterPro"/>
</dbReference>
<dbReference type="SUPFAM" id="SSF52091">
    <property type="entry name" value="SpoIIaa-like"/>
    <property type="match status" value="1"/>
</dbReference>
<protein>
    <recommendedName>
        <fullName evidence="2">Anti-sigma factor antagonist</fullName>
    </recommendedName>
</protein>
<evidence type="ECO:0000313" key="5">
    <source>
        <dbReference type="Proteomes" id="UP000320876"/>
    </source>
</evidence>
<feature type="domain" description="STAS" evidence="3">
    <location>
        <begin position="13"/>
        <end position="90"/>
    </location>
</feature>
<evidence type="ECO:0000256" key="2">
    <source>
        <dbReference type="RuleBase" id="RU003749"/>
    </source>
</evidence>
<dbReference type="InterPro" id="IPR003658">
    <property type="entry name" value="Anti-sigma_ant"/>
</dbReference>
<dbReference type="RefSeq" id="WP_142003635.1">
    <property type="nucleotide sequence ID" value="NZ_VFML01000002.1"/>
</dbReference>
<dbReference type="CDD" id="cd07043">
    <property type="entry name" value="STAS_anti-anti-sigma_factors"/>
    <property type="match status" value="1"/>
</dbReference>
<dbReference type="NCBIfam" id="TIGR00377">
    <property type="entry name" value="ant_ant_sig"/>
    <property type="match status" value="1"/>
</dbReference>
<evidence type="ECO:0000256" key="1">
    <source>
        <dbReference type="ARBA" id="ARBA00009013"/>
    </source>
</evidence>
<reference evidence="4 5" key="1">
    <citation type="submission" date="2019-06" db="EMBL/GenBank/DDBJ databases">
        <title>Sequencing the genomes of 1000 actinobacteria strains.</title>
        <authorList>
            <person name="Klenk H.-P."/>
        </authorList>
    </citation>
    <scope>NUCLEOTIDE SEQUENCE [LARGE SCALE GENOMIC DNA]</scope>
    <source>
        <strain evidence="4 5">DSM 45679</strain>
    </source>
</reference>
<accession>A0A542CUA6</accession>
<dbReference type="PANTHER" id="PTHR33495:SF2">
    <property type="entry name" value="ANTI-SIGMA FACTOR ANTAGONIST TM_1081-RELATED"/>
    <property type="match status" value="1"/>
</dbReference>
<name>A0A542CUA6_AMYCI</name>
<dbReference type="Pfam" id="PF13466">
    <property type="entry name" value="STAS_2"/>
    <property type="match status" value="1"/>
</dbReference>
<keyword evidence="5" id="KW-1185">Reference proteome</keyword>
<proteinExistence type="inferred from homology"/>
<evidence type="ECO:0000313" key="4">
    <source>
        <dbReference type="EMBL" id="TQI94403.1"/>
    </source>
</evidence>
<dbReference type="InterPro" id="IPR002645">
    <property type="entry name" value="STAS_dom"/>
</dbReference>
<dbReference type="InterPro" id="IPR036513">
    <property type="entry name" value="STAS_dom_sf"/>
</dbReference>
<dbReference type="PROSITE" id="PS50801">
    <property type="entry name" value="STAS"/>
    <property type="match status" value="1"/>
</dbReference>
<dbReference type="AlphaFoldDB" id="A0A542CUA6"/>
<comment type="caution">
    <text evidence="4">The sequence shown here is derived from an EMBL/GenBank/DDBJ whole genome shotgun (WGS) entry which is preliminary data.</text>
</comment>
<dbReference type="InterPro" id="IPR058548">
    <property type="entry name" value="MlaB-like_STAS"/>
</dbReference>
<evidence type="ECO:0000259" key="3">
    <source>
        <dbReference type="PROSITE" id="PS50801"/>
    </source>
</evidence>
<dbReference type="Gene3D" id="3.30.750.24">
    <property type="entry name" value="STAS domain"/>
    <property type="match status" value="1"/>
</dbReference>
<dbReference type="EMBL" id="VFML01000002">
    <property type="protein sequence ID" value="TQI94403.1"/>
    <property type="molecule type" value="Genomic_DNA"/>
</dbReference>
<organism evidence="4 5">
    <name type="scientific">Amycolatopsis cihanbeyliensis</name>
    <dbReference type="NCBI Taxonomy" id="1128664"/>
    <lineage>
        <taxon>Bacteria</taxon>
        <taxon>Bacillati</taxon>
        <taxon>Actinomycetota</taxon>
        <taxon>Actinomycetes</taxon>
        <taxon>Pseudonocardiales</taxon>
        <taxon>Pseudonocardiaceae</taxon>
        <taxon>Amycolatopsis</taxon>
    </lineage>
</organism>
<dbReference type="PANTHER" id="PTHR33495">
    <property type="entry name" value="ANTI-SIGMA FACTOR ANTAGONIST TM_1081-RELATED-RELATED"/>
    <property type="match status" value="1"/>
</dbReference>
<dbReference type="OrthoDB" id="9793697at2"/>
<gene>
    <name evidence="4" type="ORF">FB471_6568</name>
</gene>
<comment type="similarity">
    <text evidence="1 2">Belongs to the anti-sigma-factor antagonist family.</text>
</comment>
<sequence>MSVPGPDARTPGFQITTSEVDGGWRVAVAGELDLLTSPRLQQALNSVIEQRQPSRVLADLTEVGFFDSSALNVLLQIERLATEHGVPMTVLASEAVERIITLAGVGDHLTWTRPEP</sequence>
<dbReference type="Proteomes" id="UP000320876">
    <property type="component" value="Unassembled WGS sequence"/>
</dbReference>